<dbReference type="WBParaSite" id="SMUV_0000724501-mRNA-1">
    <property type="protein sequence ID" value="SMUV_0000724501-mRNA-1"/>
    <property type="gene ID" value="SMUV_0000724501"/>
</dbReference>
<proteinExistence type="predicted"/>
<dbReference type="Proteomes" id="UP000046393">
    <property type="component" value="Unplaced"/>
</dbReference>
<keyword evidence="1" id="KW-1185">Reference proteome</keyword>
<protein>
    <submittedName>
        <fullName evidence="2">Uncharacterized protein</fullName>
    </submittedName>
</protein>
<evidence type="ECO:0000313" key="1">
    <source>
        <dbReference type="Proteomes" id="UP000046393"/>
    </source>
</evidence>
<dbReference type="Gene3D" id="1.10.418.10">
    <property type="entry name" value="Calponin-like domain"/>
    <property type="match status" value="1"/>
</dbReference>
<organism evidence="1 2">
    <name type="scientific">Syphacia muris</name>
    <dbReference type="NCBI Taxonomy" id="451379"/>
    <lineage>
        <taxon>Eukaryota</taxon>
        <taxon>Metazoa</taxon>
        <taxon>Ecdysozoa</taxon>
        <taxon>Nematoda</taxon>
        <taxon>Chromadorea</taxon>
        <taxon>Rhabditida</taxon>
        <taxon>Spirurina</taxon>
        <taxon>Oxyuridomorpha</taxon>
        <taxon>Oxyuroidea</taxon>
        <taxon>Oxyuridae</taxon>
        <taxon>Syphacia</taxon>
    </lineage>
</organism>
<sequence>MPEAVVAFDSFWDQPLGAWIKDCLCGSDPLLPETAWRPEDRRGTDISFDELCDGFVFNLLFVYIDSDSLNLIAVRNGTVEVFDSAGRTRQFGTLIRNIYNFYRCSAIGRKCNNSTNIYGIVRIEYYKLNTVNMCKAIMKCLNDEWLTNSDGGVIFHQEEQQRYKNAGYNNFF</sequence>
<reference evidence="2" key="1">
    <citation type="submission" date="2017-02" db="UniProtKB">
        <authorList>
            <consortium name="WormBaseParasite"/>
        </authorList>
    </citation>
    <scope>IDENTIFICATION</scope>
</reference>
<name>A0A0N5ARA5_9BILA</name>
<evidence type="ECO:0000313" key="2">
    <source>
        <dbReference type="WBParaSite" id="SMUV_0000724501-mRNA-1"/>
    </source>
</evidence>
<dbReference type="AlphaFoldDB" id="A0A0N5ARA5"/>
<dbReference type="InterPro" id="IPR036872">
    <property type="entry name" value="CH_dom_sf"/>
</dbReference>
<accession>A0A0N5ARA5</accession>